<dbReference type="InterPro" id="IPR018060">
    <property type="entry name" value="HTH_AraC"/>
</dbReference>
<dbReference type="GO" id="GO:0043565">
    <property type="term" value="F:sequence-specific DNA binding"/>
    <property type="evidence" value="ECO:0007669"/>
    <property type="project" value="InterPro"/>
</dbReference>
<evidence type="ECO:0000313" key="4">
    <source>
        <dbReference type="EMBL" id="MBC8545177.1"/>
    </source>
</evidence>
<protein>
    <submittedName>
        <fullName evidence="4">Helix-turn-helix transcriptional regulator</fullName>
    </submittedName>
</protein>
<gene>
    <name evidence="4" type="ORF">H8730_16705</name>
</gene>
<accession>A0A926HYT5</accession>
<dbReference type="Gene3D" id="1.10.10.60">
    <property type="entry name" value="Homeodomain-like"/>
    <property type="match status" value="1"/>
</dbReference>
<sequence>MITIHSVEEMFQFYASLGSKRTDTQGGFSYTFPDGTSHVRFWGDLTGFSAASADLTFPHDSITRSQFGQRYLGIGLNEAGTVLAYTRKDQPQYFQDGVNCYVFDSPAPVFMRIQGGQRIRFRALYFWESFFIENDISLPDSFWQDAKNSIGQTILHAPELESIYQRIERCRLTGAVFDTWLRGQGLSAAAYILDLVQQYSSHQPVYLDHSDLMAIENAKALIKASLKNTPTIPELCKSVGMNKNKLQRGFRLTEGKSIAEYIRILRMERALDLLEDSTLSILEVAKEVGYHGVSNFYHTFQQTFWETPQAVRELLKK</sequence>
<keyword evidence="2" id="KW-0804">Transcription</keyword>
<keyword evidence="1" id="KW-0805">Transcription regulation</keyword>
<dbReference type="RefSeq" id="WP_177713738.1">
    <property type="nucleotide sequence ID" value="NZ_JACRSQ010000052.1"/>
</dbReference>
<feature type="domain" description="HTH araC/xylS-type" evidence="3">
    <location>
        <begin position="216"/>
        <end position="314"/>
    </location>
</feature>
<evidence type="ECO:0000256" key="2">
    <source>
        <dbReference type="ARBA" id="ARBA00023163"/>
    </source>
</evidence>
<dbReference type="PANTHER" id="PTHR47893">
    <property type="entry name" value="REGULATORY PROTEIN PCHR"/>
    <property type="match status" value="1"/>
</dbReference>
<dbReference type="SUPFAM" id="SSF46689">
    <property type="entry name" value="Homeodomain-like"/>
    <property type="match status" value="1"/>
</dbReference>
<dbReference type="Pfam" id="PF12833">
    <property type="entry name" value="HTH_18"/>
    <property type="match status" value="1"/>
</dbReference>
<dbReference type="GO" id="GO:0003700">
    <property type="term" value="F:DNA-binding transcription factor activity"/>
    <property type="evidence" value="ECO:0007669"/>
    <property type="project" value="InterPro"/>
</dbReference>
<dbReference type="Proteomes" id="UP000657006">
    <property type="component" value="Unassembled WGS sequence"/>
</dbReference>
<dbReference type="SMART" id="SM00342">
    <property type="entry name" value="HTH_ARAC"/>
    <property type="match status" value="1"/>
</dbReference>
<proteinExistence type="predicted"/>
<organism evidence="4 5">
    <name type="scientific">Bianquea renquensis</name>
    <dbReference type="NCBI Taxonomy" id="2763661"/>
    <lineage>
        <taxon>Bacteria</taxon>
        <taxon>Bacillati</taxon>
        <taxon>Bacillota</taxon>
        <taxon>Clostridia</taxon>
        <taxon>Eubacteriales</taxon>
        <taxon>Bianqueaceae</taxon>
        <taxon>Bianquea</taxon>
    </lineage>
</organism>
<reference evidence="4" key="1">
    <citation type="submission" date="2020-08" db="EMBL/GenBank/DDBJ databases">
        <title>Genome public.</title>
        <authorList>
            <person name="Liu C."/>
            <person name="Sun Q."/>
        </authorList>
    </citation>
    <scope>NUCLEOTIDE SEQUENCE</scope>
    <source>
        <strain evidence="4">NSJ-32</strain>
    </source>
</reference>
<evidence type="ECO:0000313" key="5">
    <source>
        <dbReference type="Proteomes" id="UP000657006"/>
    </source>
</evidence>
<evidence type="ECO:0000256" key="1">
    <source>
        <dbReference type="ARBA" id="ARBA00023015"/>
    </source>
</evidence>
<dbReference type="InterPro" id="IPR009057">
    <property type="entry name" value="Homeodomain-like_sf"/>
</dbReference>
<name>A0A926HYT5_9FIRM</name>
<keyword evidence="5" id="KW-1185">Reference proteome</keyword>
<dbReference type="PANTHER" id="PTHR47893:SF1">
    <property type="entry name" value="REGULATORY PROTEIN PCHR"/>
    <property type="match status" value="1"/>
</dbReference>
<dbReference type="InterPro" id="IPR053142">
    <property type="entry name" value="PchR_regulatory_protein"/>
</dbReference>
<evidence type="ECO:0000259" key="3">
    <source>
        <dbReference type="PROSITE" id="PS01124"/>
    </source>
</evidence>
<dbReference type="EMBL" id="JACRSQ010000052">
    <property type="protein sequence ID" value="MBC8545177.1"/>
    <property type="molecule type" value="Genomic_DNA"/>
</dbReference>
<dbReference type="PROSITE" id="PS01124">
    <property type="entry name" value="HTH_ARAC_FAMILY_2"/>
    <property type="match status" value="1"/>
</dbReference>
<dbReference type="AlphaFoldDB" id="A0A926HYT5"/>
<comment type="caution">
    <text evidence="4">The sequence shown here is derived from an EMBL/GenBank/DDBJ whole genome shotgun (WGS) entry which is preliminary data.</text>
</comment>